<sequence length="115" mass="12921">MQFPFMSPGVPNYVTYAMVGAVVGHEVSHAFDDQGGRYDEFGNLHDWWDSQTAHKFYEKTECFIRQYSSVKVEEAGMHLNGRLSVGENIADNAGVKTALMVNFLLSRKAVKSKDL</sequence>
<dbReference type="Proteomes" id="UP000271098">
    <property type="component" value="Unassembled WGS sequence"/>
</dbReference>
<dbReference type="InterPro" id="IPR000718">
    <property type="entry name" value="Peptidase_M13"/>
</dbReference>
<proteinExistence type="predicted"/>
<accession>A0A183D9U8</accession>
<evidence type="ECO:0000313" key="4">
    <source>
        <dbReference type="WBParaSite" id="GPUH_0000549601-mRNA-1"/>
    </source>
</evidence>
<evidence type="ECO:0000313" key="3">
    <source>
        <dbReference type="Proteomes" id="UP000271098"/>
    </source>
</evidence>
<name>A0A183D9U8_9BILA</name>
<gene>
    <name evidence="2" type="ORF">GPUH_LOCUS5491</name>
</gene>
<dbReference type="InterPro" id="IPR024079">
    <property type="entry name" value="MetalloPept_cat_dom_sf"/>
</dbReference>
<evidence type="ECO:0000259" key="1">
    <source>
        <dbReference type="Pfam" id="PF01431"/>
    </source>
</evidence>
<reference evidence="2 3" key="2">
    <citation type="submission" date="2018-11" db="EMBL/GenBank/DDBJ databases">
        <authorList>
            <consortium name="Pathogen Informatics"/>
        </authorList>
    </citation>
    <scope>NUCLEOTIDE SEQUENCE [LARGE SCALE GENOMIC DNA]</scope>
</reference>
<feature type="domain" description="Peptidase M13 C-terminal" evidence="1">
    <location>
        <begin position="1"/>
        <end position="101"/>
    </location>
</feature>
<keyword evidence="3" id="KW-1185">Reference proteome</keyword>
<dbReference type="GO" id="GO:0016485">
    <property type="term" value="P:protein processing"/>
    <property type="evidence" value="ECO:0007669"/>
    <property type="project" value="TreeGrafter"/>
</dbReference>
<dbReference type="PROSITE" id="PS51885">
    <property type="entry name" value="NEPRILYSIN"/>
    <property type="match status" value="1"/>
</dbReference>
<dbReference type="Gene3D" id="3.40.390.10">
    <property type="entry name" value="Collagenase (Catalytic Domain)"/>
    <property type="match status" value="1"/>
</dbReference>
<dbReference type="PRINTS" id="PR00786">
    <property type="entry name" value="NEPRILYSIN"/>
</dbReference>
<dbReference type="InterPro" id="IPR018497">
    <property type="entry name" value="Peptidase_M13_C"/>
</dbReference>
<dbReference type="PANTHER" id="PTHR11733">
    <property type="entry name" value="ZINC METALLOPROTEASE FAMILY M13 NEPRILYSIN-RELATED"/>
    <property type="match status" value="1"/>
</dbReference>
<dbReference type="WBParaSite" id="GPUH_0000549601-mRNA-1">
    <property type="protein sequence ID" value="GPUH_0000549601-mRNA-1"/>
    <property type="gene ID" value="GPUH_0000549601"/>
</dbReference>
<dbReference type="Pfam" id="PF01431">
    <property type="entry name" value="Peptidase_M13"/>
    <property type="match status" value="1"/>
</dbReference>
<organism evidence="4">
    <name type="scientific">Gongylonema pulchrum</name>
    <dbReference type="NCBI Taxonomy" id="637853"/>
    <lineage>
        <taxon>Eukaryota</taxon>
        <taxon>Metazoa</taxon>
        <taxon>Ecdysozoa</taxon>
        <taxon>Nematoda</taxon>
        <taxon>Chromadorea</taxon>
        <taxon>Rhabditida</taxon>
        <taxon>Spirurina</taxon>
        <taxon>Spiruromorpha</taxon>
        <taxon>Spiruroidea</taxon>
        <taxon>Gongylonematidae</taxon>
        <taxon>Gongylonema</taxon>
    </lineage>
</organism>
<dbReference type="OrthoDB" id="6475849at2759"/>
<dbReference type="AlphaFoldDB" id="A0A183D9U8"/>
<protein>
    <submittedName>
        <fullName evidence="4">Peptidase_M13 domain-containing protein</fullName>
    </submittedName>
</protein>
<dbReference type="GO" id="GO:0004222">
    <property type="term" value="F:metalloendopeptidase activity"/>
    <property type="evidence" value="ECO:0007669"/>
    <property type="project" value="InterPro"/>
</dbReference>
<dbReference type="GO" id="GO:0005886">
    <property type="term" value="C:plasma membrane"/>
    <property type="evidence" value="ECO:0007669"/>
    <property type="project" value="TreeGrafter"/>
</dbReference>
<reference evidence="4" key="1">
    <citation type="submission" date="2016-06" db="UniProtKB">
        <authorList>
            <consortium name="WormBaseParasite"/>
        </authorList>
    </citation>
    <scope>IDENTIFICATION</scope>
</reference>
<evidence type="ECO:0000313" key="2">
    <source>
        <dbReference type="EMBL" id="VDK51021.1"/>
    </source>
</evidence>
<dbReference type="EMBL" id="UYRT01011755">
    <property type="protein sequence ID" value="VDK51021.1"/>
    <property type="molecule type" value="Genomic_DNA"/>
</dbReference>
<dbReference type="SUPFAM" id="SSF55486">
    <property type="entry name" value="Metalloproteases ('zincins'), catalytic domain"/>
    <property type="match status" value="1"/>
</dbReference>
<dbReference type="PANTHER" id="PTHR11733:SF192">
    <property type="entry name" value="NEPRILYSIN-21"/>
    <property type="match status" value="1"/>
</dbReference>